<dbReference type="EMBL" id="QTSX02002312">
    <property type="protein sequence ID" value="KAJ9076195.1"/>
    <property type="molecule type" value="Genomic_DNA"/>
</dbReference>
<protein>
    <submittedName>
        <fullName evidence="1">Uncharacterized protein</fullName>
    </submittedName>
</protein>
<name>A0ACC2TN90_9FUNG</name>
<proteinExistence type="predicted"/>
<dbReference type="Proteomes" id="UP001165960">
    <property type="component" value="Unassembled WGS sequence"/>
</dbReference>
<keyword evidence="2" id="KW-1185">Reference proteome</keyword>
<reference evidence="1" key="1">
    <citation type="submission" date="2022-04" db="EMBL/GenBank/DDBJ databases">
        <title>Genome of the entomopathogenic fungus Entomophthora muscae.</title>
        <authorList>
            <person name="Elya C."/>
            <person name="Lovett B.R."/>
            <person name="Lee E."/>
            <person name="Macias A.M."/>
            <person name="Hajek A.E."/>
            <person name="De Bivort B.L."/>
            <person name="Kasson M.T."/>
            <person name="De Fine Licht H.H."/>
            <person name="Stajich J.E."/>
        </authorList>
    </citation>
    <scope>NUCLEOTIDE SEQUENCE</scope>
    <source>
        <strain evidence="1">Berkeley</strain>
    </source>
</reference>
<gene>
    <name evidence="1" type="ORF">DSO57_1028598</name>
</gene>
<comment type="caution">
    <text evidence="1">The sequence shown here is derived from an EMBL/GenBank/DDBJ whole genome shotgun (WGS) entry which is preliminary data.</text>
</comment>
<evidence type="ECO:0000313" key="1">
    <source>
        <dbReference type="EMBL" id="KAJ9076195.1"/>
    </source>
</evidence>
<organism evidence="1 2">
    <name type="scientific">Entomophthora muscae</name>
    <dbReference type="NCBI Taxonomy" id="34485"/>
    <lineage>
        <taxon>Eukaryota</taxon>
        <taxon>Fungi</taxon>
        <taxon>Fungi incertae sedis</taxon>
        <taxon>Zoopagomycota</taxon>
        <taxon>Entomophthoromycotina</taxon>
        <taxon>Entomophthoromycetes</taxon>
        <taxon>Entomophthorales</taxon>
        <taxon>Entomophthoraceae</taxon>
        <taxon>Entomophthora</taxon>
    </lineage>
</organism>
<evidence type="ECO:0000313" key="2">
    <source>
        <dbReference type="Proteomes" id="UP001165960"/>
    </source>
</evidence>
<accession>A0ACC2TN90</accession>
<sequence>METEEEKDHSKIKQNSCTYVVIHFKNKKPDVRDVTSDKLLLTMLIGTPPLQDLNPDTLQASSLQDQLPGCLQIFGLEPEQDLTLGNPLKLDEPKPPTLTLPTLKVTVNPTNQWAGQAIDPKITWATTEGETKKLPIENRPPRDD</sequence>